<proteinExistence type="predicted"/>
<dbReference type="OrthoDB" id="2065661at2"/>
<keyword evidence="1" id="KW-1133">Transmembrane helix</keyword>
<name>A0A174E8D2_9FIRM</name>
<accession>A0A174E8D2</accession>
<dbReference type="STRING" id="39482.ERS852491_01888"/>
<evidence type="ECO:0000313" key="2">
    <source>
        <dbReference type="EMBL" id="CUO32739.1"/>
    </source>
</evidence>
<dbReference type="AlphaFoldDB" id="A0A174E8D2"/>
<keyword evidence="1" id="KW-0812">Transmembrane</keyword>
<evidence type="ECO:0000256" key="1">
    <source>
        <dbReference type="SAM" id="Phobius"/>
    </source>
</evidence>
<reference evidence="2 3" key="1">
    <citation type="submission" date="2015-09" db="EMBL/GenBank/DDBJ databases">
        <authorList>
            <consortium name="Pathogen Informatics"/>
        </authorList>
    </citation>
    <scope>NUCLEOTIDE SEQUENCE [LARGE SCALE GENOMIC DNA]</scope>
    <source>
        <strain evidence="2 3">2789STDY5834876</strain>
    </source>
</reference>
<feature type="transmembrane region" description="Helical" evidence="1">
    <location>
        <begin position="12"/>
        <end position="29"/>
    </location>
</feature>
<gene>
    <name evidence="2" type="ORF">ERS852491_01888</name>
</gene>
<evidence type="ECO:0000313" key="3">
    <source>
        <dbReference type="Proteomes" id="UP000095544"/>
    </source>
</evidence>
<sequence>MKAVIGEYGKVIILAVVLGMLVLFLFGRGNHGFLGMISKARPEAAVGNENSFAMAQTVFSRKAPELSVSVRKLQKGREYNLLDSGLFEIRAVNPEGEEVPVTIVKLTAPGQQDITGETDPRRFVPSISGEYQITYRAEESFQGSIRAKEKKYSVLVD</sequence>
<dbReference type="Proteomes" id="UP000095544">
    <property type="component" value="Unassembled WGS sequence"/>
</dbReference>
<dbReference type="RefSeq" id="WP_055152776.1">
    <property type="nucleotide sequence ID" value="NZ_CYZU01000014.1"/>
</dbReference>
<protein>
    <submittedName>
        <fullName evidence="2">Uncharacterized protein</fullName>
    </submittedName>
</protein>
<organism evidence="2 3">
    <name type="scientific">Faecalicatena contorta</name>
    <dbReference type="NCBI Taxonomy" id="39482"/>
    <lineage>
        <taxon>Bacteria</taxon>
        <taxon>Bacillati</taxon>
        <taxon>Bacillota</taxon>
        <taxon>Clostridia</taxon>
        <taxon>Lachnospirales</taxon>
        <taxon>Lachnospiraceae</taxon>
        <taxon>Faecalicatena</taxon>
    </lineage>
</organism>
<dbReference type="EMBL" id="CYZU01000014">
    <property type="protein sequence ID" value="CUO32739.1"/>
    <property type="molecule type" value="Genomic_DNA"/>
</dbReference>
<keyword evidence="1" id="KW-0472">Membrane</keyword>